<protein>
    <submittedName>
        <fullName evidence="3">Uncharacterized protein At3g49140 isoform X1</fullName>
    </submittedName>
</protein>
<feature type="region of interest" description="Disordered" evidence="1">
    <location>
        <begin position="244"/>
        <end position="269"/>
    </location>
</feature>
<dbReference type="InterPro" id="IPR037119">
    <property type="entry name" value="Haem_oxidase_HugZ-like_sf"/>
</dbReference>
<dbReference type="RefSeq" id="XP_048325612.1">
    <property type="nucleotide sequence ID" value="XM_048469655.2"/>
</dbReference>
<reference evidence="3" key="1">
    <citation type="submission" date="2025-08" db="UniProtKB">
        <authorList>
            <consortium name="RefSeq"/>
        </authorList>
    </citation>
    <scope>IDENTIFICATION</scope>
    <source>
        <tissue evidence="3">Seedling</tissue>
    </source>
</reference>
<evidence type="ECO:0000256" key="1">
    <source>
        <dbReference type="SAM" id="MobiDB-lite"/>
    </source>
</evidence>
<keyword evidence="2" id="KW-1185">Reference proteome</keyword>
<dbReference type="PANTHER" id="PTHR13343">
    <property type="entry name" value="CREG1 PROTEIN"/>
    <property type="match status" value="1"/>
</dbReference>
<name>A0ABM3ICL7_ZIZJJ</name>
<dbReference type="GeneID" id="107409923"/>
<dbReference type="Proteomes" id="UP001652623">
    <property type="component" value="Chromosome 8"/>
</dbReference>
<accession>A0ABM3ICL7</accession>
<sequence>MLAVGVVWISLVSTLPLYVINHSTTTTTTESVMTSLRFTAGANFCSSTAVSCYRPMWSSEDVTGVLQVTSCRLAHSSGFDLRWNRFQRTNSSYFARRNYLIKNRIQASTKHLGPGSDPIKKNGRPQYHPFEDIAKSTSANCGDAILTSEETARTIIEVNSKATLMFSGLIDDEVHENVFLPDLPYVTDEHGNIYFQVKNGEDTMRSLTSDNNFVQVIIGLDTMEILSEMDISGPSEIDFGIEEIEDEDGDIEEDDGEEDKDDDDDDDDTDWVAVLEDEEDEDDSDMALGDWAKLETMRASHPMYFAKKLAEVASDDSVDWMEQPPASLAIQGLIRPAFIEEHSVIRKHLSDHKNSNLDGNQVGENVEDNIEELDRINGHKTEAGSSEDSSNWAEDLEQSEIPTNGATFYKLEMIRLQLFSSNGNQSNVEIEDFMKAQPDAIAHSATKIISRLKAGGEKTTQALKSLCWRLKGIQVEEAVLIGVDSLGFDLRICSGTQVETVRFSFDTRATSEYSAERQLNDLLFPRIHPKPPKFKQTHQNEC</sequence>
<organism evidence="2 3">
    <name type="scientific">Ziziphus jujuba</name>
    <name type="common">Chinese jujube</name>
    <name type="synonym">Ziziphus sativa</name>
    <dbReference type="NCBI Taxonomy" id="326968"/>
    <lineage>
        <taxon>Eukaryota</taxon>
        <taxon>Viridiplantae</taxon>
        <taxon>Streptophyta</taxon>
        <taxon>Embryophyta</taxon>
        <taxon>Tracheophyta</taxon>
        <taxon>Spermatophyta</taxon>
        <taxon>Magnoliopsida</taxon>
        <taxon>eudicotyledons</taxon>
        <taxon>Gunneridae</taxon>
        <taxon>Pentapetalae</taxon>
        <taxon>rosids</taxon>
        <taxon>fabids</taxon>
        <taxon>Rosales</taxon>
        <taxon>Rhamnaceae</taxon>
        <taxon>Paliureae</taxon>
        <taxon>Ziziphus</taxon>
    </lineage>
</organism>
<evidence type="ECO:0000313" key="2">
    <source>
        <dbReference type="Proteomes" id="UP001652623"/>
    </source>
</evidence>
<dbReference type="PANTHER" id="PTHR13343:SF28">
    <property type="entry name" value="PENTATRICOPEPTIDE REPEAT (PPR) SUPERFAMILY PROTEIN"/>
    <property type="match status" value="1"/>
</dbReference>
<proteinExistence type="predicted"/>
<dbReference type="Gene3D" id="3.20.180.10">
    <property type="entry name" value="PNP-oxidase-like"/>
    <property type="match status" value="1"/>
</dbReference>
<evidence type="ECO:0000313" key="3">
    <source>
        <dbReference type="RefSeq" id="XP_048325612.1"/>
    </source>
</evidence>
<dbReference type="SUPFAM" id="SSF50475">
    <property type="entry name" value="FMN-binding split barrel"/>
    <property type="match status" value="1"/>
</dbReference>
<gene>
    <name evidence="3" type="primary">LOC107409923</name>
</gene>